<dbReference type="CDD" id="cd04301">
    <property type="entry name" value="NAT_SF"/>
    <property type="match status" value="1"/>
</dbReference>
<evidence type="ECO:0000313" key="5">
    <source>
        <dbReference type="Proteomes" id="UP000694569"/>
    </source>
</evidence>
<dbReference type="Pfam" id="PF00583">
    <property type="entry name" value="Acetyltransf_1"/>
    <property type="match status" value="1"/>
</dbReference>
<keyword evidence="2" id="KW-0812">Transmembrane</keyword>
<dbReference type="SUPFAM" id="SSF55729">
    <property type="entry name" value="Acyl-CoA N-acyltransferases (Nat)"/>
    <property type="match status" value="1"/>
</dbReference>
<dbReference type="PANTHER" id="PTHR13947:SF58">
    <property type="entry name" value="8B (PUTATIVE,_PSEUDO-RELATED"/>
    <property type="match status" value="1"/>
</dbReference>
<dbReference type="Ensembl" id="ENSLLET00000045356.1">
    <property type="protein sequence ID" value="ENSLLEP00000043616.1"/>
    <property type="gene ID" value="ENSLLEG00000027726.1"/>
</dbReference>
<dbReference type="AlphaFoldDB" id="A0A8C5QWY0"/>
<keyword evidence="2" id="KW-0472">Membrane</keyword>
<feature type="transmembrane region" description="Helical" evidence="2">
    <location>
        <begin position="44"/>
        <end position="77"/>
    </location>
</feature>
<keyword evidence="1" id="KW-0808">Transferase</keyword>
<dbReference type="Proteomes" id="UP000694569">
    <property type="component" value="Unplaced"/>
</dbReference>
<organism evidence="4 5">
    <name type="scientific">Leptobrachium leishanense</name>
    <name type="common">Leishan spiny toad</name>
    <dbReference type="NCBI Taxonomy" id="445787"/>
    <lineage>
        <taxon>Eukaryota</taxon>
        <taxon>Metazoa</taxon>
        <taxon>Chordata</taxon>
        <taxon>Craniata</taxon>
        <taxon>Vertebrata</taxon>
        <taxon>Euteleostomi</taxon>
        <taxon>Amphibia</taxon>
        <taxon>Batrachia</taxon>
        <taxon>Anura</taxon>
        <taxon>Pelobatoidea</taxon>
        <taxon>Megophryidae</taxon>
        <taxon>Leptobrachium</taxon>
    </lineage>
</organism>
<evidence type="ECO:0000259" key="3">
    <source>
        <dbReference type="PROSITE" id="PS51186"/>
    </source>
</evidence>
<dbReference type="InterPro" id="IPR000182">
    <property type="entry name" value="GNAT_dom"/>
</dbReference>
<evidence type="ECO:0000313" key="4">
    <source>
        <dbReference type="Ensembl" id="ENSLLEP00000043616.1"/>
    </source>
</evidence>
<proteinExistence type="predicted"/>
<dbReference type="InterPro" id="IPR016181">
    <property type="entry name" value="Acyl_CoA_acyltransferase"/>
</dbReference>
<feature type="domain" description="N-acetyltransferase" evidence="3">
    <location>
        <begin position="64"/>
        <end position="213"/>
    </location>
</feature>
<dbReference type="GO" id="GO:0008080">
    <property type="term" value="F:N-acetyltransferase activity"/>
    <property type="evidence" value="ECO:0007669"/>
    <property type="project" value="InterPro"/>
</dbReference>
<dbReference type="GeneTree" id="ENSGT00950000182932"/>
<dbReference type="Gene3D" id="3.40.630.30">
    <property type="match status" value="1"/>
</dbReference>
<evidence type="ECO:0000256" key="1">
    <source>
        <dbReference type="ARBA" id="ARBA00022679"/>
    </source>
</evidence>
<protein>
    <recommendedName>
        <fullName evidence="3">N-acetyltransferase domain-containing protein</fullName>
    </recommendedName>
</protein>
<accession>A0A8C5QWY0</accession>
<keyword evidence="2" id="KW-1133">Transmembrane helix</keyword>
<name>A0A8C5QWY0_9ANUR</name>
<dbReference type="InterPro" id="IPR050769">
    <property type="entry name" value="NAT_camello-type"/>
</dbReference>
<evidence type="ECO:0000256" key="2">
    <source>
        <dbReference type="SAM" id="Phobius"/>
    </source>
</evidence>
<dbReference type="PANTHER" id="PTHR13947">
    <property type="entry name" value="GNAT FAMILY N-ACETYLTRANSFERASE"/>
    <property type="match status" value="1"/>
</dbReference>
<reference evidence="4" key="1">
    <citation type="submission" date="2025-08" db="UniProtKB">
        <authorList>
            <consortium name="Ensembl"/>
        </authorList>
    </citation>
    <scope>IDENTIFICATION</scope>
</reference>
<dbReference type="PROSITE" id="PS51186">
    <property type="entry name" value="GNAT"/>
    <property type="match status" value="1"/>
</dbReference>
<reference evidence="4" key="2">
    <citation type="submission" date="2025-09" db="UniProtKB">
        <authorList>
            <consortium name="Ensembl"/>
        </authorList>
    </citation>
    <scope>IDENTIFICATION</scope>
</reference>
<dbReference type="OrthoDB" id="41532at2759"/>
<keyword evidence="5" id="KW-1185">Reference proteome</keyword>
<sequence length="228" mass="25571">MSDYSIRLYKDSDYELVRNLFASGMKEYTHKVFRHGLSVPRNLLSMLVMVLVSLWISGSAVVSVLVVVAAVFILWFVARHIYSSFVSFCLSDDMLNIDKYYLQRDGYCFWVAESGGEVVGAVAAVPSPLSGGKKHTELKRLTIVKKCRGRGIAKALCRAVINFARQTGCAAVVLETSLIMKDAQKLYEKMGFHLIHTIHRPPSHELDWIIPEAEGHTKRLPVGGKRLK</sequence>